<feature type="compositionally biased region" description="Low complexity" evidence="1">
    <location>
        <begin position="448"/>
        <end position="474"/>
    </location>
</feature>
<feature type="region of interest" description="Disordered" evidence="1">
    <location>
        <begin position="404"/>
        <end position="480"/>
    </location>
</feature>
<feature type="region of interest" description="Disordered" evidence="1">
    <location>
        <begin position="984"/>
        <end position="1026"/>
    </location>
</feature>
<feature type="region of interest" description="Disordered" evidence="1">
    <location>
        <begin position="665"/>
        <end position="711"/>
    </location>
</feature>
<reference evidence="2" key="1">
    <citation type="journal article" date="2020" name="bioRxiv">
        <title>Comparative genomics of Chlamydomonas.</title>
        <authorList>
            <person name="Craig R.J."/>
            <person name="Hasan A.R."/>
            <person name="Ness R.W."/>
            <person name="Keightley P.D."/>
        </authorList>
    </citation>
    <scope>NUCLEOTIDE SEQUENCE</scope>
    <source>
        <strain evidence="2">CCAP 11/173</strain>
    </source>
</reference>
<gene>
    <name evidence="2" type="ORF">HYH02_011962</name>
</gene>
<dbReference type="Proteomes" id="UP000613740">
    <property type="component" value="Unassembled WGS sequence"/>
</dbReference>
<proteinExistence type="predicted"/>
<evidence type="ECO:0000256" key="1">
    <source>
        <dbReference type="SAM" id="MobiDB-lite"/>
    </source>
</evidence>
<dbReference type="GO" id="GO:0071944">
    <property type="term" value="C:cell periphery"/>
    <property type="evidence" value="ECO:0007669"/>
    <property type="project" value="TreeGrafter"/>
</dbReference>
<dbReference type="GO" id="GO:0030149">
    <property type="term" value="P:sphingolipid catabolic process"/>
    <property type="evidence" value="ECO:0007669"/>
    <property type="project" value="TreeGrafter"/>
</dbReference>
<feature type="compositionally biased region" description="Basic and acidic residues" evidence="1">
    <location>
        <begin position="581"/>
        <end position="590"/>
    </location>
</feature>
<feature type="compositionally biased region" description="Gly residues" evidence="1">
    <location>
        <begin position="409"/>
        <end position="447"/>
    </location>
</feature>
<dbReference type="AlphaFoldDB" id="A0A835VZX1"/>
<keyword evidence="3" id="KW-1185">Reference proteome</keyword>
<dbReference type="GO" id="GO:0016020">
    <property type="term" value="C:membrane"/>
    <property type="evidence" value="ECO:0007669"/>
    <property type="project" value="TreeGrafter"/>
</dbReference>
<organism evidence="2 3">
    <name type="scientific">Chlamydomonas schloesseri</name>
    <dbReference type="NCBI Taxonomy" id="2026947"/>
    <lineage>
        <taxon>Eukaryota</taxon>
        <taxon>Viridiplantae</taxon>
        <taxon>Chlorophyta</taxon>
        <taxon>core chlorophytes</taxon>
        <taxon>Chlorophyceae</taxon>
        <taxon>CS clade</taxon>
        <taxon>Chlamydomonadales</taxon>
        <taxon>Chlamydomonadaceae</taxon>
        <taxon>Chlamydomonas</taxon>
    </lineage>
</organism>
<dbReference type="GO" id="GO:0005783">
    <property type="term" value="C:endoplasmic reticulum"/>
    <property type="evidence" value="ECO:0007669"/>
    <property type="project" value="TreeGrafter"/>
</dbReference>
<sequence length="1098" mass="112328">MTLNVDTKANGESPSNWSRLTPDLIRKVARGLHPNEVAGSLVLLNRETAGILREEYSIFYICRKVLAAWRSMTSCGYGKVRVIGLAEQPWPGAAFVAYWGRPEPWRALSLPQRRRLLALAASSGHAASLDAALAHAGCSRDEEVPEAAAAAGDTSALARLLLREGCDWTPQVTRAAAHCGALGVLRWLRRAAAAGVVPVCDVSFEVIAQAALGGCGGGLYGARLCHRCNASSTDNSAAGCDAEGSRRGDGGGSSSSADELRAAGGLATAAEVLVWLEREQGYQLPAAGSLEGAHLAMAATRGGHVALFEERLASLLVPHDPGTPERISNGRLMALDGMMYGCPCDMLMRYYSTWADSRGELRGTAGVSDGVGWLREAVASPTPDWRRKVDWALERWAAIGLADEHAEGRGGGGGPGGGDGGGGGGSGRGRGVVSGGRGGARGRGDGASGLAAPADDQPEPAAQERQQGQGAARQQQRRRRSWTVTQLQMVAPWQDAAARCPDFLDRIRHLAAHPDLARPDLLQTMLLPNAAVAAARRGRVEALDWLLRQIKAAAGKAGKRAGAGGGGGGGDDAGEGPGEGGDGHDQGDEDRPFYWLTARVAPCGHVGVLRLMAEVHGLRFDCEQLQHAAWKAWKAGRVAGVGYLVMGRQPDGSLGALLEDDWEGLESMSGDSDRVEGDDEDEEDEAAPAGGGAGGSGGGGGGGGGSRGNGGGGGWRSRYWSGILQKVGEAGGDLALLQHLHAARRAKVDLGAVAAGGGVAAVEWAAAVSGCDQPLDMRGAYNIALEGNWAVLAWLRRHGRLRRRRTHSCGSAAVSGTTCSASGNSSDGEGARIRLPATSEALPGAQLAGLADAAIKTQPGSTEVAAAVIGPVSDPAASLAPQLAPLDVIEHYTRACGRGGGGGHMGGLQAWLEEAVGLGAGAEAAEAGGCGGGVEEEAVGEGLLAGGETDEGRMGQRGREEAEADYWYAELETAAAVLAELRVGGEGSRHQRQDDGGPGAGTGPGSVAGAGHAVGAGEGQPPHEAAVEAEVPAVTAAEGAEVWRRLVAAARTGWLAGRVAPHQVYWLQMQRLAADAAAAAVKEAGAGARTGTGGRTLG</sequence>
<feature type="region of interest" description="Disordered" evidence="1">
    <location>
        <begin position="557"/>
        <end position="590"/>
    </location>
</feature>
<name>A0A835VZX1_9CHLO</name>
<feature type="compositionally biased region" description="Gly residues" evidence="1">
    <location>
        <begin position="561"/>
        <end position="580"/>
    </location>
</feature>
<feature type="region of interest" description="Disordered" evidence="1">
    <location>
        <begin position="236"/>
        <end position="257"/>
    </location>
</feature>
<dbReference type="GO" id="GO:0004620">
    <property type="term" value="F:phospholipase activity"/>
    <property type="evidence" value="ECO:0007669"/>
    <property type="project" value="TreeGrafter"/>
</dbReference>
<feature type="compositionally biased region" description="Acidic residues" evidence="1">
    <location>
        <begin position="676"/>
        <end position="686"/>
    </location>
</feature>
<accession>A0A835VZX1</accession>
<dbReference type="GO" id="GO:0046513">
    <property type="term" value="P:ceramide biosynthetic process"/>
    <property type="evidence" value="ECO:0007669"/>
    <property type="project" value="TreeGrafter"/>
</dbReference>
<comment type="caution">
    <text evidence="2">The sequence shown here is derived from an EMBL/GenBank/DDBJ whole genome shotgun (WGS) entry which is preliminary data.</text>
</comment>
<dbReference type="PANTHER" id="PTHR12393">
    <property type="entry name" value="SPHINGOMYELIN PHOSPHODIESTERASE RELATED"/>
    <property type="match status" value="1"/>
</dbReference>
<feature type="compositionally biased region" description="Gly residues" evidence="1">
    <location>
        <begin position="689"/>
        <end position="711"/>
    </location>
</feature>
<dbReference type="EMBL" id="JAEHOD010000053">
    <property type="protein sequence ID" value="KAG2435462.1"/>
    <property type="molecule type" value="Genomic_DNA"/>
</dbReference>
<feature type="compositionally biased region" description="Gly residues" evidence="1">
    <location>
        <begin position="996"/>
        <end position="1018"/>
    </location>
</feature>
<evidence type="ECO:0000313" key="3">
    <source>
        <dbReference type="Proteomes" id="UP000613740"/>
    </source>
</evidence>
<evidence type="ECO:0000313" key="2">
    <source>
        <dbReference type="EMBL" id="KAG2435462.1"/>
    </source>
</evidence>
<protein>
    <submittedName>
        <fullName evidence="2">Uncharacterized protein</fullName>
    </submittedName>
</protein>
<dbReference type="PANTHER" id="PTHR12393:SF6">
    <property type="entry name" value="SPHINGOMYELIN PHOSPHODIESTERASE 2"/>
    <property type="match status" value="1"/>
</dbReference>